<protein>
    <submittedName>
        <fullName evidence="1">DUF2255 family protein</fullName>
    </submittedName>
</protein>
<sequence length="124" mass="14677">MNKEEIEKLVKSKYVHQIRAGRTHRFIDITIVSTEGRFFVRQYKFGTQSWYDAFLANSDGQMKIGDSIIDIDGMQPIDLNEINPKVNKAYFRKFNIFYPLMRLTYNRAKHEASTLELIPKKLRE</sequence>
<dbReference type="InterPro" id="IPR016888">
    <property type="entry name" value="UCP028498"/>
</dbReference>
<dbReference type="AlphaFoldDB" id="A0A916DT20"/>
<accession>A0A916DT20</accession>
<evidence type="ECO:0000313" key="2">
    <source>
        <dbReference type="Proteomes" id="UP001060919"/>
    </source>
</evidence>
<dbReference type="KEGG" id="aup:AsAng_0022440"/>
<dbReference type="EMBL" id="AP026867">
    <property type="protein sequence ID" value="BDS11530.1"/>
    <property type="molecule type" value="Genomic_DNA"/>
</dbReference>
<dbReference type="RefSeq" id="WP_264792694.1">
    <property type="nucleotide sequence ID" value="NZ_AP026867.1"/>
</dbReference>
<proteinExistence type="predicted"/>
<reference evidence="1" key="1">
    <citation type="submission" date="2022-09" db="EMBL/GenBank/DDBJ databases">
        <title>Aureispira anguillicida sp. nov., isolated from Leptocephalus of Japanese eel Anguilla japonica.</title>
        <authorList>
            <person name="Yuasa K."/>
            <person name="Mekata T."/>
            <person name="Ikunari K."/>
        </authorList>
    </citation>
    <scope>NUCLEOTIDE SEQUENCE</scope>
    <source>
        <strain evidence="1">EL160426</strain>
    </source>
</reference>
<evidence type="ECO:0000313" key="1">
    <source>
        <dbReference type="EMBL" id="BDS11530.1"/>
    </source>
</evidence>
<name>A0A916DT20_9BACT</name>
<keyword evidence="2" id="KW-1185">Reference proteome</keyword>
<dbReference type="Proteomes" id="UP001060919">
    <property type="component" value="Chromosome"/>
</dbReference>
<gene>
    <name evidence="1" type="ORF">AsAng_0022440</name>
</gene>
<organism evidence="1 2">
    <name type="scientific">Aureispira anguillae</name>
    <dbReference type="NCBI Taxonomy" id="2864201"/>
    <lineage>
        <taxon>Bacteria</taxon>
        <taxon>Pseudomonadati</taxon>
        <taxon>Bacteroidota</taxon>
        <taxon>Saprospiria</taxon>
        <taxon>Saprospirales</taxon>
        <taxon>Saprospiraceae</taxon>
        <taxon>Aureispira</taxon>
    </lineage>
</organism>
<dbReference type="Pfam" id="PF10012">
    <property type="entry name" value="DUF2255"/>
    <property type="match status" value="1"/>
</dbReference>